<accession>A0AAD6NJ53</accession>
<reference evidence="2" key="1">
    <citation type="submission" date="2023-01" db="EMBL/GenBank/DDBJ databases">
        <title>The chitinases involved in constricting ring structure development in the nematode-trapping fungus Drechslerella dactyloides.</title>
        <authorList>
            <person name="Wang R."/>
            <person name="Zhang L."/>
            <person name="Tang P."/>
            <person name="Li S."/>
            <person name="Liang L."/>
        </authorList>
    </citation>
    <scope>NUCLEOTIDE SEQUENCE</scope>
    <source>
        <strain evidence="2">YMF1.00031</strain>
    </source>
</reference>
<gene>
    <name evidence="2" type="ORF">Dda_6701</name>
</gene>
<evidence type="ECO:0000313" key="2">
    <source>
        <dbReference type="EMBL" id="KAJ6258653.1"/>
    </source>
</evidence>
<name>A0AAD6NJ53_DREDA</name>
<dbReference type="Proteomes" id="UP001221413">
    <property type="component" value="Unassembled WGS sequence"/>
</dbReference>
<dbReference type="EMBL" id="JAQGDS010000008">
    <property type="protein sequence ID" value="KAJ6258653.1"/>
    <property type="molecule type" value="Genomic_DNA"/>
</dbReference>
<proteinExistence type="predicted"/>
<comment type="caution">
    <text evidence="2">The sequence shown here is derived from an EMBL/GenBank/DDBJ whole genome shotgun (WGS) entry which is preliminary data.</text>
</comment>
<sequence length="567" mass="64608">MNCHFDQFFERYIDHDNNRNMLKKAFKKLHISKMDSNNSYTQPICRTISISTPPNYTKPTLTVENAESTNSSENSNDIDPNSPSHFLNLPLDIMDMIIQHVSFRDRIALSVSARGLRYLRRPIYGVDKAYTPTETPTHPEECSRRISSRLMYQQPREYGSQDENTTGPYLCPYCDHPLCSPASCSSALMLDSATGIFFSPSLYRAYKAKFLYASSELEERKCKLAQGEYYSTVWCSHHRCPRDLLSRRRYQSAETQLGAERYLAEDDDMSHWGLTRLFHPQSTTPRARWLVGHRTQYPLRFLAAECGLKPSARSNRIPSPPLKTKLSKIGTPSDVLQGRMKDESAYQEPVYEKFWYTSYCLHCLLPLRGALDFGGGTNGPRCICDIRPRADWGGCRRCGIASVKITRIEAFDVVLNPRSEASESIWRSSRWLHLATECKIVETPEGPTNHRLVPVAGQSALDTALCIIRGLDVSPVTGSTSKHVSLQDLPYKIVRRIMLLHNRVDETKARHAHVMMAAYLFVKAWYGPVTDRMVRGALDRTDLTDKNDCWPHARPRNGPEPEFILGN</sequence>
<organism evidence="2 3">
    <name type="scientific">Drechslerella dactyloides</name>
    <name type="common">Nematode-trapping fungus</name>
    <name type="synonym">Arthrobotrys dactyloides</name>
    <dbReference type="NCBI Taxonomy" id="74499"/>
    <lineage>
        <taxon>Eukaryota</taxon>
        <taxon>Fungi</taxon>
        <taxon>Dikarya</taxon>
        <taxon>Ascomycota</taxon>
        <taxon>Pezizomycotina</taxon>
        <taxon>Orbiliomycetes</taxon>
        <taxon>Orbiliales</taxon>
        <taxon>Orbiliaceae</taxon>
        <taxon>Drechslerella</taxon>
    </lineage>
</organism>
<dbReference type="InterPro" id="IPR001810">
    <property type="entry name" value="F-box_dom"/>
</dbReference>
<evidence type="ECO:0000313" key="3">
    <source>
        <dbReference type="Proteomes" id="UP001221413"/>
    </source>
</evidence>
<protein>
    <recommendedName>
        <fullName evidence="1">F-box domain-containing protein</fullName>
    </recommendedName>
</protein>
<keyword evidence="3" id="KW-1185">Reference proteome</keyword>
<dbReference type="Pfam" id="PF00646">
    <property type="entry name" value="F-box"/>
    <property type="match status" value="1"/>
</dbReference>
<feature type="domain" description="F-box" evidence="1">
    <location>
        <begin position="86"/>
        <end position="117"/>
    </location>
</feature>
<dbReference type="AlphaFoldDB" id="A0AAD6NJ53"/>
<evidence type="ECO:0000259" key="1">
    <source>
        <dbReference type="Pfam" id="PF00646"/>
    </source>
</evidence>